<proteinExistence type="predicted"/>
<dbReference type="GeneID" id="56085604"/>
<dbReference type="Pfam" id="PF09407">
    <property type="entry name" value="AbiEi_1"/>
    <property type="match status" value="1"/>
</dbReference>
<dbReference type="KEGG" id="hpel:HZS54_23405"/>
<feature type="domain" description="AbiEi antitoxin C-terminal" evidence="1">
    <location>
        <begin position="86"/>
        <end position="222"/>
    </location>
</feature>
<protein>
    <submittedName>
        <fullName evidence="2">Transcriptional regulator</fullName>
    </submittedName>
</protein>
<evidence type="ECO:0000259" key="1">
    <source>
        <dbReference type="Pfam" id="PF09407"/>
    </source>
</evidence>
<keyword evidence="3" id="KW-1185">Reference proteome</keyword>
<dbReference type="AlphaFoldDB" id="A0A7D5PA00"/>
<dbReference type="EMBL" id="CP058909">
    <property type="protein sequence ID" value="QLH84406.1"/>
    <property type="molecule type" value="Genomic_DNA"/>
</dbReference>
<organism evidence="2 3">
    <name type="scientific">Halosimplex pelagicum</name>
    <dbReference type="NCBI Taxonomy" id="869886"/>
    <lineage>
        <taxon>Archaea</taxon>
        <taxon>Methanobacteriati</taxon>
        <taxon>Methanobacteriota</taxon>
        <taxon>Stenosarchaea group</taxon>
        <taxon>Halobacteria</taxon>
        <taxon>Halobacteriales</taxon>
        <taxon>Haloarculaceae</taxon>
        <taxon>Halosimplex</taxon>
    </lineage>
</organism>
<dbReference type="RefSeq" id="WP_179919491.1">
    <property type="nucleotide sequence ID" value="NZ_CP058909.1"/>
</dbReference>
<accession>A0A7D5PA00</accession>
<evidence type="ECO:0000313" key="2">
    <source>
        <dbReference type="EMBL" id="QLH84406.1"/>
    </source>
</evidence>
<sequence>MGPTNEEENRRKSLSTRESQALSRLAGEGQQIITIGDIADVMDIPRKSAKDMAYSLKEKSWLERIAHGKYLILPLAAGENAVYTEHEFVIASALVEPMYIGYWSAMNHHGLTEQLPRTVYIVTTDRAQEREIHGVTYRPVTVTEQKFFGYQPTAVGSTQVNISSIEKTLVDCADHPEFCGGIDELAKAMQNAAGTRCSWERVVEYLRRVGNGAATKRIVYLADQLDIDLPEYDELVADFTTGYPLLDPTREAKGTRDSTYQLRLNAGPESFQPEEFS</sequence>
<evidence type="ECO:0000313" key="3">
    <source>
        <dbReference type="Proteomes" id="UP000509346"/>
    </source>
</evidence>
<reference evidence="2 3" key="1">
    <citation type="submission" date="2020-07" db="EMBL/GenBank/DDBJ databases">
        <title>Halosimplex litoreum sp. nov. and Halosimplex rubrum sp. nov., isolated from different salt environments.</title>
        <authorList>
            <person name="Cui H."/>
        </authorList>
    </citation>
    <scope>NUCLEOTIDE SEQUENCE [LARGE SCALE GENOMIC DNA]</scope>
    <source>
        <strain evidence="2 3">R2</strain>
    </source>
</reference>
<name>A0A7D5PA00_9EURY</name>
<dbReference type="OrthoDB" id="350054at2157"/>
<dbReference type="InterPro" id="IPR018547">
    <property type="entry name" value="AbiEi_C"/>
</dbReference>
<gene>
    <name evidence="2" type="ORF">HZS54_23405</name>
</gene>
<dbReference type="Proteomes" id="UP000509346">
    <property type="component" value="Chromosome"/>
</dbReference>